<dbReference type="EMBL" id="CAJVPV010002251">
    <property type="protein sequence ID" value="CAG8521969.1"/>
    <property type="molecule type" value="Genomic_DNA"/>
</dbReference>
<sequence length="240" mass="27204">MSEIDRLLKRWSCTFGSRSTIGVSIGASHFWCCAFGLPRSRCTTDGEIAITPEIRIWCRMWMYELPATMCLSGSLLEESSPACKIVTYDHPLLLPPVMPTNYDTRDNNSDDHMNFRSLQRTSIPICTSDGSHIVFACTKHKRMGIENLLCDVYSHATFRKVPVDQLIIYSTIQKITLSKCYYYCAPIMVQNIEERARGQQKKNIGSVHFGMGMWMASRQVPTSVMVMCEEGLMLNFGATL</sequence>
<proteinExistence type="predicted"/>
<name>A0A9N9A6Y1_9GLOM</name>
<comment type="caution">
    <text evidence="1">The sequence shown here is derived from an EMBL/GenBank/DDBJ whole genome shotgun (WGS) entry which is preliminary data.</text>
</comment>
<gene>
    <name evidence="1" type="ORF">AMORRO_LOCUS4252</name>
</gene>
<reference evidence="1" key="1">
    <citation type="submission" date="2021-06" db="EMBL/GenBank/DDBJ databases">
        <authorList>
            <person name="Kallberg Y."/>
            <person name="Tangrot J."/>
            <person name="Rosling A."/>
        </authorList>
    </citation>
    <scope>NUCLEOTIDE SEQUENCE</scope>
    <source>
        <strain evidence="1">CL551</strain>
    </source>
</reference>
<protein>
    <submittedName>
        <fullName evidence="1">8115_t:CDS:1</fullName>
    </submittedName>
</protein>
<evidence type="ECO:0000313" key="2">
    <source>
        <dbReference type="Proteomes" id="UP000789342"/>
    </source>
</evidence>
<keyword evidence="2" id="KW-1185">Reference proteome</keyword>
<dbReference type="Proteomes" id="UP000789342">
    <property type="component" value="Unassembled WGS sequence"/>
</dbReference>
<organism evidence="1 2">
    <name type="scientific">Acaulospora morrowiae</name>
    <dbReference type="NCBI Taxonomy" id="94023"/>
    <lineage>
        <taxon>Eukaryota</taxon>
        <taxon>Fungi</taxon>
        <taxon>Fungi incertae sedis</taxon>
        <taxon>Mucoromycota</taxon>
        <taxon>Glomeromycotina</taxon>
        <taxon>Glomeromycetes</taxon>
        <taxon>Diversisporales</taxon>
        <taxon>Acaulosporaceae</taxon>
        <taxon>Acaulospora</taxon>
    </lineage>
</organism>
<dbReference type="AlphaFoldDB" id="A0A9N9A6Y1"/>
<accession>A0A9N9A6Y1</accession>
<evidence type="ECO:0000313" key="1">
    <source>
        <dbReference type="EMBL" id="CAG8521969.1"/>
    </source>
</evidence>